<feature type="compositionally biased region" description="Polar residues" evidence="1">
    <location>
        <begin position="1"/>
        <end position="12"/>
    </location>
</feature>
<feature type="transmembrane region" description="Helical" evidence="2">
    <location>
        <begin position="220"/>
        <end position="239"/>
    </location>
</feature>
<evidence type="ECO:0000313" key="4">
    <source>
        <dbReference type="Proteomes" id="UP001216907"/>
    </source>
</evidence>
<feature type="transmembrane region" description="Helical" evidence="2">
    <location>
        <begin position="53"/>
        <end position="73"/>
    </location>
</feature>
<feature type="transmembrane region" description="Helical" evidence="2">
    <location>
        <begin position="187"/>
        <end position="213"/>
    </location>
</feature>
<dbReference type="PANTHER" id="PTHR40115">
    <property type="entry name" value="INNER MEMBRANE PROTEIN WITH PEPSY TM HELIX"/>
    <property type="match status" value="1"/>
</dbReference>
<name>A0ABT6F4X8_9BACT</name>
<keyword evidence="2" id="KW-0812">Transmembrane</keyword>
<keyword evidence="2" id="KW-0472">Membrane</keyword>
<evidence type="ECO:0000256" key="1">
    <source>
        <dbReference type="SAM" id="MobiDB-lite"/>
    </source>
</evidence>
<dbReference type="PANTHER" id="PTHR40115:SF1">
    <property type="entry name" value="INNER MEMBRANE PROTEIN WITH PEPSY TM HELIX"/>
    <property type="match status" value="1"/>
</dbReference>
<keyword evidence="4" id="KW-1185">Reference proteome</keyword>
<organism evidence="3 4">
    <name type="scientific">Paludisphaera mucosa</name>
    <dbReference type="NCBI Taxonomy" id="3030827"/>
    <lineage>
        <taxon>Bacteria</taxon>
        <taxon>Pseudomonadati</taxon>
        <taxon>Planctomycetota</taxon>
        <taxon>Planctomycetia</taxon>
        <taxon>Isosphaerales</taxon>
        <taxon>Isosphaeraceae</taxon>
        <taxon>Paludisphaera</taxon>
    </lineage>
</organism>
<keyword evidence="2" id="KW-1133">Transmembrane helix</keyword>
<dbReference type="Pfam" id="PF16357">
    <property type="entry name" value="PepSY_TM_like_2"/>
    <property type="match status" value="1"/>
</dbReference>
<feature type="region of interest" description="Disordered" evidence="1">
    <location>
        <begin position="1"/>
        <end position="36"/>
    </location>
</feature>
<evidence type="ECO:0000313" key="3">
    <source>
        <dbReference type="EMBL" id="MDG3002626.1"/>
    </source>
</evidence>
<accession>A0ABT6F4X8</accession>
<gene>
    <name evidence="3" type="ORF">PZE19_02405</name>
</gene>
<protein>
    <submittedName>
        <fullName evidence="3">PepSY-associated TM helix domain-containing protein</fullName>
    </submittedName>
</protein>
<dbReference type="Proteomes" id="UP001216907">
    <property type="component" value="Unassembled WGS sequence"/>
</dbReference>
<evidence type="ECO:0000256" key="2">
    <source>
        <dbReference type="SAM" id="Phobius"/>
    </source>
</evidence>
<dbReference type="RefSeq" id="WP_277858990.1">
    <property type="nucleotide sequence ID" value="NZ_JARRAG010000001.1"/>
</dbReference>
<dbReference type="EMBL" id="JARRAG010000001">
    <property type="protein sequence ID" value="MDG3002626.1"/>
    <property type="molecule type" value="Genomic_DNA"/>
</dbReference>
<dbReference type="InterPro" id="IPR032307">
    <property type="entry name" value="PepSY_TM-like_2"/>
</dbReference>
<proteinExistence type="predicted"/>
<comment type="caution">
    <text evidence="3">The sequence shown here is derived from an EMBL/GenBank/DDBJ whole genome shotgun (WGS) entry which is preliminary data.</text>
</comment>
<sequence length="240" mass="25808">MTRSNRPLSNTDPGRPNDDREPASGPLSEGTARPQAGRRAGLKLAAFSRWLHTYLSMFGLTVVLFFSLTGITLNHPRFFDDGIATSREAEGRVAAEWVDASGTDSDPGAGIQKLEVVEHLRRTHGLRGALASFTTDEDECVVTFKGPGYSADAFIRRADGRYRLTEERRGVVAVLNDLHKGRDAGPVWSALVDVSAALTATASLSGLLLLFYIKRRRATGLFLALVGAAVLAAAFLLGVP</sequence>
<reference evidence="3 4" key="1">
    <citation type="submission" date="2023-03" db="EMBL/GenBank/DDBJ databases">
        <title>Paludisphaera mucosa sp. nov. a novel planctomycete from northern fen.</title>
        <authorList>
            <person name="Ivanova A."/>
        </authorList>
    </citation>
    <scope>NUCLEOTIDE SEQUENCE [LARGE SCALE GENOMIC DNA]</scope>
    <source>
        <strain evidence="3 4">Pla2</strain>
    </source>
</reference>